<evidence type="ECO:0000313" key="2">
    <source>
        <dbReference type="EMBL" id="KAK7468997.1"/>
    </source>
</evidence>
<dbReference type="EMBL" id="JBANRG010000003">
    <property type="protein sequence ID" value="KAK7468997.1"/>
    <property type="molecule type" value="Genomic_DNA"/>
</dbReference>
<gene>
    <name evidence="2" type="ORF">VKT23_003493</name>
</gene>
<protein>
    <recommendedName>
        <fullName evidence="1">Ysc84 actin-binding domain-containing protein</fullName>
    </recommendedName>
</protein>
<dbReference type="PANTHER" id="PTHR15629">
    <property type="entry name" value="SH3YL1 PROTEIN"/>
    <property type="match status" value="1"/>
</dbReference>
<dbReference type="PANTHER" id="PTHR15629:SF7">
    <property type="entry name" value="YSC84 ACTIN-BINDING DOMAIN-CONTAINING PROTEIN"/>
    <property type="match status" value="1"/>
</dbReference>
<proteinExistence type="predicted"/>
<dbReference type="InterPro" id="IPR051702">
    <property type="entry name" value="SH3_domain_YSC84-like"/>
</dbReference>
<dbReference type="Proteomes" id="UP001498398">
    <property type="component" value="Unassembled WGS sequence"/>
</dbReference>
<dbReference type="InterPro" id="IPR033643">
    <property type="entry name" value="SYLF_SH3YL1-like"/>
</dbReference>
<comment type="caution">
    <text evidence="2">The sequence shown here is derived from an EMBL/GenBank/DDBJ whole genome shotgun (WGS) entry which is preliminary data.</text>
</comment>
<accession>A0ABR1JZR4</accession>
<dbReference type="CDD" id="cd11525">
    <property type="entry name" value="SYLF_SH3YL1_like"/>
    <property type="match status" value="1"/>
</dbReference>
<sequence length="282" mass="29255">MALLDKFRKGAQKAGVQATAFMQTSSSKIANESREFMHGFSLPGEAEKAAKILDSFLADPDRPESALNSIPKAVLQNARGLAVFQVIKAGFVFSGKAGSGLVIARLPDGSWSAPSCIATGGLGWGLQIGADITDFVIVLNSEDAVRAFSLGGNVTIGGNIAATAGPIGTGGSVQATLAHPAPMFSYSKSKGLFAGMSLEGTALIERKDANRDFYGSPVPARDILGGRVPPPEVASRMYEIIEAAEGLDETGLPDAAYVPTATGDHITIDPGNHMVFDADAHH</sequence>
<dbReference type="InterPro" id="IPR007461">
    <property type="entry name" value="Ysc84_actin-binding"/>
</dbReference>
<name>A0ABR1JZR4_9AGAR</name>
<reference evidence="2 3" key="1">
    <citation type="submission" date="2024-01" db="EMBL/GenBank/DDBJ databases">
        <title>A draft genome for the cacao thread blight pathogen Marasmiellus scandens.</title>
        <authorList>
            <person name="Baruah I.K."/>
            <person name="Leung J."/>
            <person name="Bukari Y."/>
            <person name="Amoako-Attah I."/>
            <person name="Meinhardt L.W."/>
            <person name="Bailey B.A."/>
            <person name="Cohen S.P."/>
        </authorList>
    </citation>
    <scope>NUCLEOTIDE SEQUENCE [LARGE SCALE GENOMIC DNA]</scope>
    <source>
        <strain evidence="2 3">GH-19</strain>
    </source>
</reference>
<evidence type="ECO:0000259" key="1">
    <source>
        <dbReference type="Pfam" id="PF04366"/>
    </source>
</evidence>
<organism evidence="2 3">
    <name type="scientific">Marasmiellus scandens</name>
    <dbReference type="NCBI Taxonomy" id="2682957"/>
    <lineage>
        <taxon>Eukaryota</taxon>
        <taxon>Fungi</taxon>
        <taxon>Dikarya</taxon>
        <taxon>Basidiomycota</taxon>
        <taxon>Agaricomycotina</taxon>
        <taxon>Agaricomycetes</taxon>
        <taxon>Agaricomycetidae</taxon>
        <taxon>Agaricales</taxon>
        <taxon>Marasmiineae</taxon>
        <taxon>Omphalotaceae</taxon>
        <taxon>Marasmiellus</taxon>
    </lineage>
</organism>
<feature type="domain" description="Ysc84 actin-binding" evidence="1">
    <location>
        <begin position="121"/>
        <end position="244"/>
    </location>
</feature>
<dbReference type="Pfam" id="PF04366">
    <property type="entry name" value="Ysc84"/>
    <property type="match status" value="1"/>
</dbReference>
<keyword evidence="3" id="KW-1185">Reference proteome</keyword>
<evidence type="ECO:0000313" key="3">
    <source>
        <dbReference type="Proteomes" id="UP001498398"/>
    </source>
</evidence>